<dbReference type="Proteomes" id="UP000250134">
    <property type="component" value="Chromosome"/>
</dbReference>
<proteinExistence type="predicted"/>
<evidence type="ECO:0000256" key="1">
    <source>
        <dbReference type="SAM" id="Phobius"/>
    </source>
</evidence>
<name>A0A2Z2M783_THEGO</name>
<dbReference type="EMBL" id="CP014855">
    <property type="protein sequence ID" value="ASJ01133.1"/>
    <property type="molecule type" value="Genomic_DNA"/>
</dbReference>
<feature type="transmembrane region" description="Helical" evidence="1">
    <location>
        <begin position="12"/>
        <end position="42"/>
    </location>
</feature>
<sequence>MNTLSKLIPIPFMILAVAYGIYAKVLLPIFVGIGGIVLYALSLKRDEEASVKLTGLVAMFSSIFALWENPVRYLAIVGIFLLAILEFSAMMRRREIKRATGGVQN</sequence>
<dbReference type="AlphaFoldDB" id="A0A2Z2M783"/>
<dbReference type="GeneID" id="33332161"/>
<keyword evidence="1" id="KW-1133">Transmembrane helix</keyword>
<reference evidence="2 3" key="1">
    <citation type="submission" date="2016-03" db="EMBL/GenBank/DDBJ databases">
        <title>Complete genome sequence of Thermococcus gorgonarius.</title>
        <authorList>
            <person name="Oger P.M."/>
        </authorList>
    </citation>
    <scope>NUCLEOTIDE SEQUENCE [LARGE SCALE GENOMIC DNA]</scope>
    <source>
        <strain evidence="2 3">W-12</strain>
    </source>
</reference>
<dbReference type="RefSeq" id="WP_088885471.1">
    <property type="nucleotide sequence ID" value="NZ_CP014855.1"/>
</dbReference>
<keyword evidence="1" id="KW-0812">Transmembrane</keyword>
<dbReference type="KEGG" id="tgg:A3K92_06375"/>
<dbReference type="OrthoDB" id="384071at2157"/>
<evidence type="ECO:0000313" key="3">
    <source>
        <dbReference type="Proteomes" id="UP000250134"/>
    </source>
</evidence>
<gene>
    <name evidence="2" type="ORF">A3K92_06375</name>
</gene>
<organism evidence="2 3">
    <name type="scientific">Thermococcus gorgonarius</name>
    <dbReference type="NCBI Taxonomy" id="71997"/>
    <lineage>
        <taxon>Archaea</taxon>
        <taxon>Methanobacteriati</taxon>
        <taxon>Methanobacteriota</taxon>
        <taxon>Thermococci</taxon>
        <taxon>Thermococcales</taxon>
        <taxon>Thermococcaceae</taxon>
        <taxon>Thermococcus</taxon>
    </lineage>
</organism>
<evidence type="ECO:0000313" key="2">
    <source>
        <dbReference type="EMBL" id="ASJ01133.1"/>
    </source>
</evidence>
<accession>A0A2Z2M783</accession>
<keyword evidence="3" id="KW-1185">Reference proteome</keyword>
<keyword evidence="1" id="KW-0472">Membrane</keyword>
<feature type="transmembrane region" description="Helical" evidence="1">
    <location>
        <begin position="73"/>
        <end position="91"/>
    </location>
</feature>
<protein>
    <submittedName>
        <fullName evidence="2">Uncharacterized protein</fullName>
    </submittedName>
</protein>